<sequence length="415" mass="43082">MTLNRLVILGAGHAGFALAAAMRQAGYGGSVTLVGDEPGLPYNRPPLSKAYLGGTDHEETLHFRPARFFEENRITLLAPERALRIDREAFKVELASGRSLPYDNLVLALGARNRSLAIPGSELTGIFSLRSAPDAAGLRAALAGARSAAVIGAGFVGLEFAATAAARGLAVTVLDAAPRAMSRVVSPETAAAIQRCHESLGTRFVFNAQITGFKARDGTASPGDRVNAVRLADDTAVQADLVLVGIGAAPNGELAEACGLEVSNGIVVDNGYRTRDPAISAIGDCAHGPTTHGHARSHRLESVQNANDSARRLAQILTTGACDAGDPIPWFWSDQGKMKLQIAGLGGPNDATVTTGSNADHMTMRFRGGRLICVETINRAGDHMAARRLIASGIGPSLAEAQAGACDLKAALKAA</sequence>
<dbReference type="EMBL" id="CP114029">
    <property type="protein sequence ID" value="WAP67372.1"/>
    <property type="molecule type" value="Genomic_DNA"/>
</dbReference>
<keyword evidence="2" id="KW-0285">Flavoprotein</keyword>
<dbReference type="PRINTS" id="PR00411">
    <property type="entry name" value="PNDRDTASEI"/>
</dbReference>
<feature type="signal peptide" evidence="5">
    <location>
        <begin position="1"/>
        <end position="19"/>
    </location>
</feature>
<evidence type="ECO:0000256" key="2">
    <source>
        <dbReference type="ARBA" id="ARBA00022630"/>
    </source>
</evidence>
<evidence type="ECO:0000256" key="1">
    <source>
        <dbReference type="ARBA" id="ARBA00001974"/>
    </source>
</evidence>
<dbReference type="InterPro" id="IPR028202">
    <property type="entry name" value="Reductase_C"/>
</dbReference>
<dbReference type="Pfam" id="PF14759">
    <property type="entry name" value="Reductase_C"/>
    <property type="match status" value="1"/>
</dbReference>
<feature type="domain" description="Reductase C-terminal" evidence="7">
    <location>
        <begin position="330"/>
        <end position="411"/>
    </location>
</feature>
<evidence type="ECO:0000256" key="5">
    <source>
        <dbReference type="SAM" id="SignalP"/>
    </source>
</evidence>
<dbReference type="InterPro" id="IPR023753">
    <property type="entry name" value="FAD/NAD-binding_dom"/>
</dbReference>
<keyword evidence="5" id="KW-0732">Signal</keyword>
<dbReference type="PANTHER" id="PTHR43557">
    <property type="entry name" value="APOPTOSIS-INDUCING FACTOR 1"/>
    <property type="match status" value="1"/>
</dbReference>
<gene>
    <name evidence="8" type="ORF">OH818_17705</name>
</gene>
<dbReference type="InterPro" id="IPR036188">
    <property type="entry name" value="FAD/NAD-bd_sf"/>
</dbReference>
<dbReference type="Proteomes" id="UP001164020">
    <property type="component" value="Chromosome"/>
</dbReference>
<evidence type="ECO:0000313" key="8">
    <source>
        <dbReference type="EMBL" id="WAP67372.1"/>
    </source>
</evidence>
<evidence type="ECO:0000259" key="7">
    <source>
        <dbReference type="Pfam" id="PF14759"/>
    </source>
</evidence>
<protein>
    <submittedName>
        <fullName evidence="8">FAD-dependent oxidoreductase</fullName>
    </submittedName>
</protein>
<keyword evidence="3" id="KW-0274">FAD</keyword>
<dbReference type="InterPro" id="IPR050446">
    <property type="entry name" value="FAD-oxidoreductase/Apoptosis"/>
</dbReference>
<dbReference type="PRINTS" id="PR00368">
    <property type="entry name" value="FADPNR"/>
</dbReference>
<dbReference type="PANTHER" id="PTHR43557:SF2">
    <property type="entry name" value="RIESKE DOMAIN-CONTAINING PROTEIN-RELATED"/>
    <property type="match status" value="1"/>
</dbReference>
<evidence type="ECO:0000256" key="3">
    <source>
        <dbReference type="ARBA" id="ARBA00022827"/>
    </source>
</evidence>
<evidence type="ECO:0000256" key="4">
    <source>
        <dbReference type="ARBA" id="ARBA00023002"/>
    </source>
</evidence>
<accession>A0ABY7BUB5</accession>
<dbReference type="InterPro" id="IPR016156">
    <property type="entry name" value="FAD/NAD-linked_Rdtase_dimer_sf"/>
</dbReference>
<keyword evidence="4" id="KW-0560">Oxidoreductase</keyword>
<dbReference type="Gene3D" id="3.30.390.30">
    <property type="match status" value="1"/>
</dbReference>
<dbReference type="Gene3D" id="3.50.50.60">
    <property type="entry name" value="FAD/NAD(P)-binding domain"/>
    <property type="match status" value="2"/>
</dbReference>
<evidence type="ECO:0000259" key="6">
    <source>
        <dbReference type="Pfam" id="PF07992"/>
    </source>
</evidence>
<comment type="cofactor">
    <cofactor evidence="1">
        <name>FAD</name>
        <dbReference type="ChEBI" id="CHEBI:57692"/>
    </cofactor>
</comment>
<feature type="chain" id="PRO_5046722582" evidence="5">
    <location>
        <begin position="20"/>
        <end position="415"/>
    </location>
</feature>
<feature type="domain" description="FAD/NAD(P)-binding" evidence="6">
    <location>
        <begin position="5"/>
        <end position="308"/>
    </location>
</feature>
<dbReference type="RefSeq" id="WP_268879829.1">
    <property type="nucleotide sequence ID" value="NZ_CP114029.1"/>
</dbReference>
<keyword evidence="9" id="KW-1185">Reference proteome</keyword>
<dbReference type="SUPFAM" id="SSF55424">
    <property type="entry name" value="FAD/NAD-linked reductases, dimerisation (C-terminal) domain"/>
    <property type="match status" value="1"/>
</dbReference>
<evidence type="ECO:0000313" key="9">
    <source>
        <dbReference type="Proteomes" id="UP001164020"/>
    </source>
</evidence>
<organism evidence="8 9">
    <name type="scientific">Jiella pelagia</name>
    <dbReference type="NCBI Taxonomy" id="2986949"/>
    <lineage>
        <taxon>Bacteria</taxon>
        <taxon>Pseudomonadati</taxon>
        <taxon>Pseudomonadota</taxon>
        <taxon>Alphaproteobacteria</taxon>
        <taxon>Hyphomicrobiales</taxon>
        <taxon>Aurantimonadaceae</taxon>
        <taxon>Jiella</taxon>
    </lineage>
</organism>
<proteinExistence type="predicted"/>
<name>A0ABY7BUB5_9HYPH</name>
<dbReference type="Pfam" id="PF07992">
    <property type="entry name" value="Pyr_redox_2"/>
    <property type="match status" value="1"/>
</dbReference>
<reference evidence="8" key="1">
    <citation type="submission" date="2022-12" db="EMBL/GenBank/DDBJ databases">
        <title>Jiella pelagia sp. nov., isolated from phosphonate enriched culture of Northwest Pacific surface seawater.</title>
        <authorList>
            <person name="Shin D.Y."/>
            <person name="Hwang C.Y."/>
        </authorList>
    </citation>
    <scope>NUCLEOTIDE SEQUENCE</scope>
    <source>
        <strain evidence="8">HL-NP1</strain>
    </source>
</reference>
<dbReference type="SUPFAM" id="SSF51905">
    <property type="entry name" value="FAD/NAD(P)-binding domain"/>
    <property type="match status" value="2"/>
</dbReference>